<dbReference type="GO" id="GO:0009116">
    <property type="term" value="P:nucleoside metabolic process"/>
    <property type="evidence" value="ECO:0007669"/>
    <property type="project" value="InterPro"/>
</dbReference>
<dbReference type="GO" id="GO:0005829">
    <property type="term" value="C:cytosol"/>
    <property type="evidence" value="ECO:0007669"/>
    <property type="project" value="TreeGrafter"/>
</dbReference>
<dbReference type="InterPro" id="IPR000845">
    <property type="entry name" value="Nucleoside_phosphorylase_d"/>
</dbReference>
<dbReference type="AlphaFoldDB" id="A0A2Y9C5Y5"/>
<name>A0A2Y9C5Y5_9FIRM</name>
<dbReference type="InterPro" id="IPR035994">
    <property type="entry name" value="Nucleoside_phosphorylase_sf"/>
</dbReference>
<accession>A0A2Y9C5Y5</accession>
<dbReference type="PANTHER" id="PTHR43691">
    <property type="entry name" value="URIDINE PHOSPHORYLASE"/>
    <property type="match status" value="1"/>
</dbReference>
<dbReference type="Pfam" id="PF01048">
    <property type="entry name" value="PNP_UDP_1"/>
    <property type="match status" value="1"/>
</dbReference>
<organism evidence="2 3">
    <name type="scientific">Faecalicatena orotica</name>
    <dbReference type="NCBI Taxonomy" id="1544"/>
    <lineage>
        <taxon>Bacteria</taxon>
        <taxon>Bacillati</taxon>
        <taxon>Bacillota</taxon>
        <taxon>Clostridia</taxon>
        <taxon>Lachnospirales</taxon>
        <taxon>Lachnospiraceae</taxon>
        <taxon>Faecalicatena</taxon>
    </lineage>
</organism>
<proteinExistence type="predicted"/>
<protein>
    <submittedName>
        <fullName evidence="2">Uridine phosphorylase</fullName>
    </submittedName>
</protein>
<gene>
    <name evidence="2" type="ORF">A8806_11171</name>
</gene>
<dbReference type="RefSeq" id="WP_109732451.1">
    <property type="nucleotide sequence ID" value="NZ_BAAACK010000005.1"/>
</dbReference>
<dbReference type="PANTHER" id="PTHR43691:SF13">
    <property type="entry name" value="URIDINE PHOSPHORYLASE"/>
    <property type="match status" value="1"/>
</dbReference>
<dbReference type="Proteomes" id="UP000245845">
    <property type="component" value="Unassembled WGS sequence"/>
</dbReference>
<sequence length="282" mass="30806">MKESINKASAPKAENEGVYHLQLKPGDVPPYVILPGAPERTVKIAKNWDDVKEVASYREYKTVTGKYKGMDMACTSTGIGGPSSEICLHELNTLGVHTCIRVGTTGCIVPQFDLGDLIIPVACVRKDGTSATYVEPEFPAFANTYVVMALMEACERLGFRYGLGLDYTVGSFYIGQGRPLNEDGSGYWPSFAEKIIPDLQTAGVTNIEMETSGQYVVGYLHEMRMGAILSVISNRVLDRWGDNGGEEKACLAAAEAMKILKEWDETGEVKLSVKKNRICTKA</sequence>
<evidence type="ECO:0000313" key="2">
    <source>
        <dbReference type="EMBL" id="PWJ27636.1"/>
    </source>
</evidence>
<evidence type="ECO:0000259" key="1">
    <source>
        <dbReference type="Pfam" id="PF01048"/>
    </source>
</evidence>
<dbReference type="EMBL" id="QGDL01000011">
    <property type="protein sequence ID" value="PWJ27636.1"/>
    <property type="molecule type" value="Genomic_DNA"/>
</dbReference>
<reference evidence="2 3" key="1">
    <citation type="submission" date="2018-05" db="EMBL/GenBank/DDBJ databases">
        <title>The Hungate 1000. A catalogue of reference genomes from the rumen microbiome.</title>
        <authorList>
            <person name="Kelly W."/>
        </authorList>
    </citation>
    <scope>NUCLEOTIDE SEQUENCE [LARGE SCALE GENOMIC DNA]</scope>
    <source>
        <strain evidence="2 3">NLAE-zl-C242</strain>
    </source>
</reference>
<dbReference type="GO" id="GO:0003824">
    <property type="term" value="F:catalytic activity"/>
    <property type="evidence" value="ECO:0007669"/>
    <property type="project" value="InterPro"/>
</dbReference>
<dbReference type="Gene3D" id="3.40.50.1580">
    <property type="entry name" value="Nucleoside phosphorylase domain"/>
    <property type="match status" value="1"/>
</dbReference>
<comment type="caution">
    <text evidence="2">The sequence shown here is derived from an EMBL/GenBank/DDBJ whole genome shotgun (WGS) entry which is preliminary data.</text>
</comment>
<dbReference type="CDD" id="cd17767">
    <property type="entry name" value="UP_EcUdp-like"/>
    <property type="match status" value="1"/>
</dbReference>
<feature type="domain" description="Nucleoside phosphorylase" evidence="1">
    <location>
        <begin position="31"/>
        <end position="241"/>
    </location>
</feature>
<evidence type="ECO:0000313" key="3">
    <source>
        <dbReference type="Proteomes" id="UP000245845"/>
    </source>
</evidence>
<dbReference type="SUPFAM" id="SSF53167">
    <property type="entry name" value="Purine and uridine phosphorylases"/>
    <property type="match status" value="1"/>
</dbReference>
<dbReference type="OrthoDB" id="9772602at2"/>
<keyword evidence="3" id="KW-1185">Reference proteome</keyword>